<evidence type="ECO:0000313" key="2">
    <source>
        <dbReference type="Proteomes" id="UP000246321"/>
    </source>
</evidence>
<keyword evidence="2" id="KW-1185">Reference proteome</keyword>
<reference evidence="1 2" key="1">
    <citation type="submission" date="2018-04" db="EMBL/GenBank/DDBJ databases">
        <title>Complete genome sequences of new Aeromonas and Pseudomonas phages promising in phage therapy dedicated to aquaculture.</title>
        <authorList>
            <person name="Kolsut J."/>
            <person name="Wojcik E."/>
            <person name="Wojtasik A."/>
            <person name="Dastych J."/>
        </authorList>
    </citation>
    <scope>NUCLEOTIDE SEQUENCE [LARGE SCALE GENOMIC DNA]</scope>
</reference>
<name>A0A2S1PEF6_9CAUD</name>
<dbReference type="Proteomes" id="UP000246321">
    <property type="component" value="Segment"/>
</dbReference>
<dbReference type="KEGG" id="vg:65113321"/>
<protein>
    <submittedName>
        <fullName evidence="1">Uncharacterized protein</fullName>
    </submittedName>
</protein>
<dbReference type="EMBL" id="MH179476">
    <property type="protein sequence ID" value="AWH14949.1"/>
    <property type="molecule type" value="Genomic_DNA"/>
</dbReference>
<organism evidence="1 2">
    <name type="scientific">Aeromonas phage 50AhydR13PP</name>
    <dbReference type="NCBI Taxonomy" id="2163978"/>
    <lineage>
        <taxon>Viruses</taxon>
        <taxon>Duplodnaviria</taxon>
        <taxon>Heunggongvirae</taxon>
        <taxon>Uroviricota</taxon>
        <taxon>Caudoviricetes</taxon>
        <taxon>Pantevenvirales</taxon>
        <taxon>Straboviridae</taxon>
        <taxon>Tulanevirus</taxon>
        <taxon>Tulanevirus 50ahydr13pp</taxon>
    </lineage>
</organism>
<proteinExistence type="predicted"/>
<accession>A0A2S1PEF6</accession>
<dbReference type="RefSeq" id="YP_010095685.1">
    <property type="nucleotide sequence ID" value="NC_055746.1"/>
</dbReference>
<sequence length="46" mass="4912">MLLIKSNIPVMSSVHESSKMKSMTCQIVVNDTSAKADIDGSLDGKT</sequence>
<dbReference type="GeneID" id="65113321"/>
<evidence type="ECO:0000313" key="1">
    <source>
        <dbReference type="EMBL" id="AWH14949.1"/>
    </source>
</evidence>